<name>A0ABQ8G1W5_9PEZI</name>
<reference evidence="2 3" key="1">
    <citation type="journal article" date="2021" name="Nat. Commun.">
        <title>Genetic determinants of endophytism in the Arabidopsis root mycobiome.</title>
        <authorList>
            <person name="Mesny F."/>
            <person name="Miyauchi S."/>
            <person name="Thiergart T."/>
            <person name="Pickel B."/>
            <person name="Atanasova L."/>
            <person name="Karlsson M."/>
            <person name="Huettel B."/>
            <person name="Barry K.W."/>
            <person name="Haridas S."/>
            <person name="Chen C."/>
            <person name="Bauer D."/>
            <person name="Andreopoulos W."/>
            <person name="Pangilinan J."/>
            <person name="LaButti K."/>
            <person name="Riley R."/>
            <person name="Lipzen A."/>
            <person name="Clum A."/>
            <person name="Drula E."/>
            <person name="Henrissat B."/>
            <person name="Kohler A."/>
            <person name="Grigoriev I.V."/>
            <person name="Martin F.M."/>
            <person name="Hacquard S."/>
        </authorList>
    </citation>
    <scope>NUCLEOTIDE SEQUENCE [LARGE SCALE GENOMIC DNA]</scope>
    <source>
        <strain evidence="2 3">MPI-SDFR-AT-0080</strain>
    </source>
</reference>
<organism evidence="2 3">
    <name type="scientific">Macrophomina phaseolina</name>
    <dbReference type="NCBI Taxonomy" id="35725"/>
    <lineage>
        <taxon>Eukaryota</taxon>
        <taxon>Fungi</taxon>
        <taxon>Dikarya</taxon>
        <taxon>Ascomycota</taxon>
        <taxon>Pezizomycotina</taxon>
        <taxon>Dothideomycetes</taxon>
        <taxon>Dothideomycetes incertae sedis</taxon>
        <taxon>Botryosphaeriales</taxon>
        <taxon>Botryosphaeriaceae</taxon>
        <taxon>Macrophomina</taxon>
    </lineage>
</organism>
<accession>A0ABQ8G1W5</accession>
<evidence type="ECO:0000313" key="3">
    <source>
        <dbReference type="Proteomes" id="UP000774617"/>
    </source>
</evidence>
<sequence>MAAVAVTRSSVRNGCAGMASDGRRAKSRPWIGRGCQNSRPQRFFLRGGAESASARRSPRAHLLFARPRDRDCIADIFVGRLSLLFAFGASCTSRPLGKLYTVQAQPASTFHLVRSPVDVPPSSPQSSGGETTERDVNPRQARFPLAVCRCSLLCEWVPIPLGPRRALEIYQLPSRCYLSAHLAQHLPYGTQNGIAVKPTGAAPKQHGSAQPELFQASSLTWAAFDDDLINARPDELLLLLTEALRY</sequence>
<feature type="region of interest" description="Disordered" evidence="1">
    <location>
        <begin position="114"/>
        <end position="136"/>
    </location>
</feature>
<evidence type="ECO:0000256" key="1">
    <source>
        <dbReference type="SAM" id="MobiDB-lite"/>
    </source>
</evidence>
<evidence type="ECO:0000313" key="2">
    <source>
        <dbReference type="EMBL" id="KAH7036825.1"/>
    </source>
</evidence>
<dbReference type="EMBL" id="JAGTJR010000034">
    <property type="protein sequence ID" value="KAH7036825.1"/>
    <property type="molecule type" value="Genomic_DNA"/>
</dbReference>
<gene>
    <name evidence="2" type="ORF">B0J12DRAFT_263746</name>
</gene>
<protein>
    <submittedName>
        <fullName evidence="2">Uncharacterized protein</fullName>
    </submittedName>
</protein>
<proteinExistence type="predicted"/>
<keyword evidence="3" id="KW-1185">Reference proteome</keyword>
<comment type="caution">
    <text evidence="2">The sequence shown here is derived from an EMBL/GenBank/DDBJ whole genome shotgun (WGS) entry which is preliminary data.</text>
</comment>
<dbReference type="Proteomes" id="UP000774617">
    <property type="component" value="Unassembled WGS sequence"/>
</dbReference>